<evidence type="ECO:0000256" key="2">
    <source>
        <dbReference type="ARBA" id="ARBA00022679"/>
    </source>
</evidence>
<dbReference type="EMBL" id="JAULSU010000002">
    <property type="protein sequence ID" value="KAK0627411.1"/>
    <property type="molecule type" value="Genomic_DNA"/>
</dbReference>
<dbReference type="PROSITE" id="PS51059">
    <property type="entry name" value="PARP_CATALYTIC"/>
    <property type="match status" value="1"/>
</dbReference>
<evidence type="ECO:0000259" key="8">
    <source>
        <dbReference type="PROSITE" id="PS51977"/>
    </source>
</evidence>
<sequence length="686" mass="76707">MANLVQPKSQATLNPLWLLAWAESSLQAPNAGGPDSIISPPAPPERTPIATKSVGRNIGAATRPPVAPGVAIPRLSRISSDCDLEGDQSSRTSATSYEDLRREFERSFVDGPNPSSRRTKYLSHHGYFRRQILSGPEAFVPLDPDATSDVGTSGVGEVLVDKASASIYDAYLLRVDIAKNVDSFHRQQIVFYPNSKTYTLFTREGRVGLPGTVRERRSASPKSLQTRFQIIFRQNTGVTWNQRYERPSGLGQRYQFVELDYRDRRTRASLPVEVSHRHYDNIDSQLPESVRGLLQVMLYYRSAPRQPGPAKGGESETVAAASAQSAFTAPYEHLSPWTCFLGFKALQRIYQHLDSSGPVRWKALVSASSRYRSHIPLHSKNSKTPVISSYYALFLELKFLYQFWPRAEVTIMLADVETHASLQARQYGSLSQPMYRAYSSLRHGFRRLEPDHQAVEFRELKNYMEKSCHSLHGLRLELQEIYSVFIKSNLPNPYGDLVNISAELVSLGASIDEERLLLWHGTPLDSLLGILDLGLQIRRKGASWTGTMFGNGIYFADASSKSAAFCKHQAWNGEAVLLLCEVDVGQQRIRSPCAMQRGHEQIGASFGQYRCIEGLGRIGPAKWKDVSWEMAGEPNSSAGVVRMPDVSVPYTNTYSGGVLGFNEYVVYDPSQVLIRYVLRVKIEGQK</sequence>
<dbReference type="Pfam" id="PF00644">
    <property type="entry name" value="PARP"/>
    <property type="match status" value="1"/>
</dbReference>
<dbReference type="Pfam" id="PF05406">
    <property type="entry name" value="WGR"/>
    <property type="match status" value="1"/>
</dbReference>
<evidence type="ECO:0000256" key="3">
    <source>
        <dbReference type="ARBA" id="ARBA00023027"/>
    </source>
</evidence>
<evidence type="ECO:0000256" key="5">
    <source>
        <dbReference type="RuleBase" id="RU362114"/>
    </source>
</evidence>
<dbReference type="InterPro" id="IPR036930">
    <property type="entry name" value="WGR_dom_sf"/>
</dbReference>
<dbReference type="SUPFAM" id="SSF56399">
    <property type="entry name" value="ADP-ribosylation"/>
    <property type="match status" value="1"/>
</dbReference>
<accession>A0AA40C6J7</accession>
<dbReference type="GO" id="GO:0070212">
    <property type="term" value="P:protein poly-ADP-ribosylation"/>
    <property type="evidence" value="ECO:0007669"/>
    <property type="project" value="TreeGrafter"/>
</dbReference>
<dbReference type="GO" id="GO:1990404">
    <property type="term" value="F:NAD+-protein mono-ADP-ribosyltransferase activity"/>
    <property type="evidence" value="ECO:0007669"/>
    <property type="project" value="TreeGrafter"/>
</dbReference>
<reference evidence="9" key="1">
    <citation type="submission" date="2023-06" db="EMBL/GenBank/DDBJ databases">
        <title>Genome-scale phylogeny and comparative genomics of the fungal order Sordariales.</title>
        <authorList>
            <consortium name="Lawrence Berkeley National Laboratory"/>
            <person name="Hensen N."/>
            <person name="Bonometti L."/>
            <person name="Westerberg I."/>
            <person name="Brannstrom I.O."/>
            <person name="Guillou S."/>
            <person name="Cros-Aarteil S."/>
            <person name="Calhoun S."/>
            <person name="Haridas S."/>
            <person name="Kuo A."/>
            <person name="Mondo S."/>
            <person name="Pangilinan J."/>
            <person name="Riley R."/>
            <person name="Labutti K."/>
            <person name="Andreopoulos B."/>
            <person name="Lipzen A."/>
            <person name="Chen C."/>
            <person name="Yanf M."/>
            <person name="Daum C."/>
            <person name="Ng V."/>
            <person name="Clum A."/>
            <person name="Steindorff A."/>
            <person name="Ohm R."/>
            <person name="Martin F."/>
            <person name="Silar P."/>
            <person name="Natvig D."/>
            <person name="Lalanne C."/>
            <person name="Gautier V."/>
            <person name="Ament-Velasquez S.L."/>
            <person name="Kruys A."/>
            <person name="Hutchinson M.I."/>
            <person name="Powell A.J."/>
            <person name="Barry K."/>
            <person name="Miller A.N."/>
            <person name="Grigoriev I.V."/>
            <person name="Debuchy R."/>
            <person name="Gladieux P."/>
            <person name="Thoren M.H."/>
            <person name="Johannesson H."/>
        </authorList>
    </citation>
    <scope>NUCLEOTIDE SEQUENCE</scope>
    <source>
        <strain evidence="9">CBS 606.72</strain>
    </source>
</reference>
<name>A0AA40C6J7_9PEZI</name>
<dbReference type="GO" id="GO:0003950">
    <property type="term" value="F:NAD+ poly-ADP-ribosyltransferase activity"/>
    <property type="evidence" value="ECO:0007669"/>
    <property type="project" value="UniProtKB-UniRule"/>
</dbReference>
<evidence type="ECO:0000256" key="6">
    <source>
        <dbReference type="SAM" id="MobiDB-lite"/>
    </source>
</evidence>
<evidence type="ECO:0000256" key="4">
    <source>
        <dbReference type="ARBA" id="ARBA00033987"/>
    </source>
</evidence>
<proteinExistence type="predicted"/>
<dbReference type="SUPFAM" id="SSF142921">
    <property type="entry name" value="WGR domain-like"/>
    <property type="match status" value="1"/>
</dbReference>
<comment type="caution">
    <text evidence="9">The sequence shown here is derived from an EMBL/GenBank/DDBJ whole genome shotgun (WGS) entry which is preliminary data.</text>
</comment>
<evidence type="ECO:0000313" key="10">
    <source>
        <dbReference type="Proteomes" id="UP001175000"/>
    </source>
</evidence>
<dbReference type="Gene3D" id="3.90.228.10">
    <property type="match status" value="1"/>
</dbReference>
<keyword evidence="2 5" id="KW-0808">Transferase</keyword>
<dbReference type="GO" id="GO:0005730">
    <property type="term" value="C:nucleolus"/>
    <property type="evidence" value="ECO:0007669"/>
    <property type="project" value="TreeGrafter"/>
</dbReference>
<dbReference type="PANTHER" id="PTHR10459">
    <property type="entry name" value="DNA LIGASE"/>
    <property type="match status" value="1"/>
</dbReference>
<dbReference type="InterPro" id="IPR008893">
    <property type="entry name" value="WGR_domain"/>
</dbReference>
<organism evidence="9 10">
    <name type="scientific">Immersiella caudata</name>
    <dbReference type="NCBI Taxonomy" id="314043"/>
    <lineage>
        <taxon>Eukaryota</taxon>
        <taxon>Fungi</taxon>
        <taxon>Dikarya</taxon>
        <taxon>Ascomycota</taxon>
        <taxon>Pezizomycotina</taxon>
        <taxon>Sordariomycetes</taxon>
        <taxon>Sordariomycetidae</taxon>
        <taxon>Sordariales</taxon>
        <taxon>Lasiosphaeriaceae</taxon>
        <taxon>Immersiella</taxon>
    </lineage>
</organism>
<feature type="region of interest" description="Disordered" evidence="6">
    <location>
        <begin position="29"/>
        <end position="50"/>
    </location>
</feature>
<keyword evidence="10" id="KW-1185">Reference proteome</keyword>
<dbReference type="EC" id="2.4.2.-" evidence="5"/>
<dbReference type="GO" id="GO:0006302">
    <property type="term" value="P:double-strand break repair"/>
    <property type="evidence" value="ECO:0007669"/>
    <property type="project" value="TreeGrafter"/>
</dbReference>
<dbReference type="Proteomes" id="UP001175000">
    <property type="component" value="Unassembled WGS sequence"/>
</dbReference>
<gene>
    <name evidence="9" type="ORF">B0T14DRAFT_563220</name>
</gene>
<evidence type="ECO:0000256" key="1">
    <source>
        <dbReference type="ARBA" id="ARBA00022676"/>
    </source>
</evidence>
<dbReference type="PANTHER" id="PTHR10459:SF60">
    <property type="entry name" value="POLY [ADP-RIBOSE] POLYMERASE 2"/>
    <property type="match status" value="1"/>
</dbReference>
<dbReference type="InterPro" id="IPR012317">
    <property type="entry name" value="Poly(ADP-ribose)pol_cat_dom"/>
</dbReference>
<feature type="domain" description="PARP catalytic" evidence="7">
    <location>
        <begin position="432"/>
        <end position="686"/>
    </location>
</feature>
<comment type="catalytic activity">
    <reaction evidence="4">
        <text>NAD(+) + (ADP-D-ribosyl)n-acceptor = nicotinamide + (ADP-D-ribosyl)n+1-acceptor + H(+).</text>
        <dbReference type="EC" id="2.4.2.30"/>
    </reaction>
</comment>
<protein>
    <recommendedName>
        <fullName evidence="5">Poly [ADP-ribose] polymerase</fullName>
        <shortName evidence="5">PARP</shortName>
        <ecNumber evidence="5">2.4.2.-</ecNumber>
    </recommendedName>
</protein>
<dbReference type="PROSITE" id="PS51977">
    <property type="entry name" value="WGR"/>
    <property type="match status" value="1"/>
</dbReference>
<keyword evidence="3 5" id="KW-0520">NAD</keyword>
<evidence type="ECO:0000259" key="7">
    <source>
        <dbReference type="PROSITE" id="PS51059"/>
    </source>
</evidence>
<dbReference type="InterPro" id="IPR050800">
    <property type="entry name" value="ARTD/PARP"/>
</dbReference>
<dbReference type="AlphaFoldDB" id="A0AA40C6J7"/>
<keyword evidence="1 5" id="KW-0328">Glycosyltransferase</keyword>
<evidence type="ECO:0000313" key="9">
    <source>
        <dbReference type="EMBL" id="KAK0627411.1"/>
    </source>
</evidence>
<feature type="domain" description="WGR" evidence="8">
    <location>
        <begin position="155"/>
        <end position="254"/>
    </location>
</feature>